<name>A0A6A6YAX1_9PEZI</name>
<dbReference type="EMBL" id="MU003708">
    <property type="protein sequence ID" value="KAF2805850.1"/>
    <property type="molecule type" value="Genomic_DNA"/>
</dbReference>
<gene>
    <name evidence="2 4" type="ORF">BDZ99DRAFT_466199</name>
</gene>
<feature type="transmembrane region" description="Helical" evidence="1">
    <location>
        <begin position="55"/>
        <end position="73"/>
    </location>
</feature>
<keyword evidence="1" id="KW-0472">Membrane</keyword>
<evidence type="ECO:0000313" key="4">
    <source>
        <dbReference type="RefSeq" id="XP_033572814.1"/>
    </source>
</evidence>
<reference evidence="4" key="2">
    <citation type="submission" date="2020-04" db="EMBL/GenBank/DDBJ databases">
        <authorList>
            <consortium name="NCBI Genome Project"/>
        </authorList>
    </citation>
    <scope>NUCLEOTIDE SEQUENCE</scope>
    <source>
        <strain evidence="4">CBS 304.34</strain>
    </source>
</reference>
<proteinExistence type="predicted"/>
<dbReference type="GeneID" id="54461609"/>
<reference evidence="4" key="3">
    <citation type="submission" date="2025-04" db="UniProtKB">
        <authorList>
            <consortium name="RefSeq"/>
        </authorList>
    </citation>
    <scope>IDENTIFICATION</scope>
    <source>
        <strain evidence="4">CBS 304.34</strain>
    </source>
</reference>
<keyword evidence="1" id="KW-0812">Transmembrane</keyword>
<sequence>MRIFLYTFRCTIHAEKGNSEGVGIWFLRVCFQACAPTVTLLGFVVCLGRTPNLPLWLRSFVILLDVILFISALPESSPGKRPHKLREALYDELRSFFWMDGGGSR</sequence>
<organism evidence="2">
    <name type="scientific">Mytilinidion resinicola</name>
    <dbReference type="NCBI Taxonomy" id="574789"/>
    <lineage>
        <taxon>Eukaryota</taxon>
        <taxon>Fungi</taxon>
        <taxon>Dikarya</taxon>
        <taxon>Ascomycota</taxon>
        <taxon>Pezizomycotina</taxon>
        <taxon>Dothideomycetes</taxon>
        <taxon>Pleosporomycetidae</taxon>
        <taxon>Mytilinidiales</taxon>
        <taxon>Mytilinidiaceae</taxon>
        <taxon>Mytilinidion</taxon>
    </lineage>
</organism>
<dbReference type="AlphaFoldDB" id="A0A6A6YAX1"/>
<protein>
    <submittedName>
        <fullName evidence="2 4">Uncharacterized protein</fullName>
    </submittedName>
</protein>
<feature type="transmembrane region" description="Helical" evidence="1">
    <location>
        <begin position="25"/>
        <end position="48"/>
    </location>
</feature>
<dbReference type="OrthoDB" id="10523182at2759"/>
<evidence type="ECO:0000313" key="3">
    <source>
        <dbReference type="Proteomes" id="UP000504636"/>
    </source>
</evidence>
<evidence type="ECO:0000256" key="1">
    <source>
        <dbReference type="SAM" id="Phobius"/>
    </source>
</evidence>
<reference evidence="2 4" key="1">
    <citation type="journal article" date="2020" name="Stud. Mycol.">
        <title>101 Dothideomycetes genomes: a test case for predicting lifestyles and emergence of pathogens.</title>
        <authorList>
            <person name="Haridas S."/>
            <person name="Albert R."/>
            <person name="Binder M."/>
            <person name="Bloem J."/>
            <person name="Labutti K."/>
            <person name="Salamov A."/>
            <person name="Andreopoulos B."/>
            <person name="Baker S."/>
            <person name="Barry K."/>
            <person name="Bills G."/>
            <person name="Bluhm B."/>
            <person name="Cannon C."/>
            <person name="Castanera R."/>
            <person name="Culley D."/>
            <person name="Daum C."/>
            <person name="Ezra D."/>
            <person name="Gonzalez J."/>
            <person name="Henrissat B."/>
            <person name="Kuo A."/>
            <person name="Liang C."/>
            <person name="Lipzen A."/>
            <person name="Lutzoni F."/>
            <person name="Magnuson J."/>
            <person name="Mondo S."/>
            <person name="Nolan M."/>
            <person name="Ohm R."/>
            <person name="Pangilinan J."/>
            <person name="Park H.-J."/>
            <person name="Ramirez L."/>
            <person name="Alfaro M."/>
            <person name="Sun H."/>
            <person name="Tritt A."/>
            <person name="Yoshinaga Y."/>
            <person name="Zwiers L.-H."/>
            <person name="Turgeon B."/>
            <person name="Goodwin S."/>
            <person name="Spatafora J."/>
            <person name="Crous P."/>
            <person name="Grigoriev I."/>
        </authorList>
    </citation>
    <scope>NUCLEOTIDE SEQUENCE</scope>
    <source>
        <strain evidence="2 4">CBS 304.34</strain>
    </source>
</reference>
<keyword evidence="3" id="KW-1185">Reference proteome</keyword>
<keyword evidence="1" id="KW-1133">Transmembrane helix</keyword>
<evidence type="ECO:0000313" key="2">
    <source>
        <dbReference type="EMBL" id="KAF2805850.1"/>
    </source>
</evidence>
<accession>A0A6A6YAX1</accession>
<dbReference type="Proteomes" id="UP000504636">
    <property type="component" value="Unplaced"/>
</dbReference>
<dbReference type="RefSeq" id="XP_033572814.1">
    <property type="nucleotide sequence ID" value="XM_033720716.1"/>
</dbReference>